<dbReference type="InterPro" id="IPR002347">
    <property type="entry name" value="SDR_fam"/>
</dbReference>
<dbReference type="Gene3D" id="3.40.50.720">
    <property type="entry name" value="NAD(P)-binding Rossmann-like Domain"/>
    <property type="match status" value="1"/>
</dbReference>
<protein>
    <submittedName>
        <fullName evidence="3">Short-chain type dehydrogenase/reductase</fullName>
    </submittedName>
</protein>
<dbReference type="PANTHER" id="PTHR43639:SF1">
    <property type="entry name" value="SHORT-CHAIN DEHYDROGENASE_REDUCTASE FAMILY PROTEIN"/>
    <property type="match status" value="1"/>
</dbReference>
<evidence type="ECO:0000256" key="2">
    <source>
        <dbReference type="ARBA" id="ARBA00023002"/>
    </source>
</evidence>
<comment type="similarity">
    <text evidence="1">Belongs to the short-chain dehydrogenases/reductases (SDR) family.</text>
</comment>
<dbReference type="GO" id="GO:0016491">
    <property type="term" value="F:oxidoreductase activity"/>
    <property type="evidence" value="ECO:0007669"/>
    <property type="project" value="UniProtKB-KW"/>
</dbReference>
<accession>A0A1Y5PNZ4</accession>
<dbReference type="PANTHER" id="PTHR43639">
    <property type="entry name" value="OXIDOREDUCTASE, SHORT-CHAIN DEHYDROGENASE/REDUCTASE FAMILY (AFU_ORTHOLOGUE AFUA_5G02870)"/>
    <property type="match status" value="1"/>
</dbReference>
<name>A0A1Y5PNZ4_9MYCO</name>
<dbReference type="AlphaFoldDB" id="A0A1Y5PNZ4"/>
<sequence>MTETPYTRTIPDKVLVIGGSRGIGRATVVQLTALGISCAIGYLENDAAAKETQELAAATGGPEPVLVRGDLGADPVGLITAAIDALGGLGGLVTTAVPIVAGRTLTVTREVYDRVFDVQVWGLWEAIRTAFPELEKMGGSVVAVSSLGANHYARYYGAIGPAKAAMENLVRYFGAELGPKGVRVNGISPCLVDNPGHGGEDIIAGVADMQAEVANKTPLRRLGHPDELASVIVSLLSSDFKFVTGLTIPVDGGYTLLA</sequence>
<dbReference type="InterPro" id="IPR036291">
    <property type="entry name" value="NAD(P)-bd_dom_sf"/>
</dbReference>
<dbReference type="EMBL" id="FLQS01000067">
    <property type="protein sequence ID" value="SBS79100.1"/>
    <property type="molecule type" value="Genomic_DNA"/>
</dbReference>
<keyword evidence="2" id="KW-0560">Oxidoreductase</keyword>
<dbReference type="Pfam" id="PF13561">
    <property type="entry name" value="adh_short_C2"/>
    <property type="match status" value="1"/>
</dbReference>
<proteinExistence type="inferred from homology"/>
<evidence type="ECO:0000313" key="3">
    <source>
        <dbReference type="EMBL" id="SBS79100.1"/>
    </source>
</evidence>
<dbReference type="SUPFAM" id="SSF51735">
    <property type="entry name" value="NAD(P)-binding Rossmann-fold domains"/>
    <property type="match status" value="1"/>
</dbReference>
<evidence type="ECO:0000256" key="1">
    <source>
        <dbReference type="ARBA" id="ARBA00006484"/>
    </source>
</evidence>
<organism evidence="3">
    <name type="scientific">uncultured Mycobacterium sp</name>
    <dbReference type="NCBI Taxonomy" id="171292"/>
    <lineage>
        <taxon>Bacteria</taxon>
        <taxon>Bacillati</taxon>
        <taxon>Actinomycetota</taxon>
        <taxon>Actinomycetes</taxon>
        <taxon>Mycobacteriales</taxon>
        <taxon>Mycobacteriaceae</taxon>
        <taxon>Mycobacterium</taxon>
        <taxon>environmental samples</taxon>
    </lineage>
</organism>
<gene>
    <name evidence="3" type="ORF">MHPYR_70021</name>
</gene>
<reference evidence="3" key="1">
    <citation type="submission" date="2016-03" db="EMBL/GenBank/DDBJ databases">
        <authorList>
            <person name="Ploux O."/>
        </authorList>
    </citation>
    <scope>NUCLEOTIDE SEQUENCE</scope>
    <source>
        <strain evidence="3">UC10</strain>
    </source>
</reference>
<dbReference type="PRINTS" id="PR00081">
    <property type="entry name" value="GDHRDH"/>
</dbReference>